<dbReference type="EMBL" id="QVQW01000001">
    <property type="protein sequence ID" value="RKU49700.1"/>
    <property type="molecule type" value="Genomic_DNA"/>
</dbReference>
<feature type="compositionally biased region" description="Basic residues" evidence="2">
    <location>
        <begin position="852"/>
        <end position="868"/>
    </location>
</feature>
<feature type="compositionally biased region" description="Low complexity" evidence="2">
    <location>
        <begin position="621"/>
        <end position="631"/>
    </location>
</feature>
<feature type="coiled-coil region" evidence="1">
    <location>
        <begin position="114"/>
        <end position="148"/>
    </location>
</feature>
<feature type="region of interest" description="Disordered" evidence="2">
    <location>
        <begin position="444"/>
        <end position="472"/>
    </location>
</feature>
<dbReference type="GO" id="GO:0005739">
    <property type="term" value="C:mitochondrion"/>
    <property type="evidence" value="ECO:0007669"/>
    <property type="project" value="TreeGrafter"/>
</dbReference>
<feature type="region of interest" description="Disordered" evidence="2">
    <location>
        <begin position="799"/>
        <end position="916"/>
    </location>
</feature>
<feature type="compositionally biased region" description="Basic and acidic residues" evidence="2">
    <location>
        <begin position="65"/>
        <end position="84"/>
    </location>
</feature>
<dbReference type="OrthoDB" id="2149224at2759"/>
<feature type="domain" description="Pleckstrin homology" evidence="3">
    <location>
        <begin position="956"/>
        <end position="1088"/>
    </location>
</feature>
<feature type="compositionally biased region" description="Polar residues" evidence="2">
    <location>
        <begin position="1267"/>
        <end position="1284"/>
    </location>
</feature>
<feature type="compositionally biased region" description="Basic residues" evidence="2">
    <location>
        <begin position="36"/>
        <end position="45"/>
    </location>
</feature>
<evidence type="ECO:0000259" key="3">
    <source>
        <dbReference type="Pfam" id="PF12814"/>
    </source>
</evidence>
<dbReference type="InterPro" id="IPR024774">
    <property type="entry name" value="PH_dom-Mcp5-type"/>
</dbReference>
<dbReference type="GO" id="GO:0005543">
    <property type="term" value="F:phospholipid binding"/>
    <property type="evidence" value="ECO:0007669"/>
    <property type="project" value="InterPro"/>
</dbReference>
<feature type="region of interest" description="Disordered" evidence="2">
    <location>
        <begin position="243"/>
        <end position="262"/>
    </location>
</feature>
<organism evidence="4 5">
    <name type="scientific">Coniochaeta pulveracea</name>
    <dbReference type="NCBI Taxonomy" id="177199"/>
    <lineage>
        <taxon>Eukaryota</taxon>
        <taxon>Fungi</taxon>
        <taxon>Dikarya</taxon>
        <taxon>Ascomycota</taxon>
        <taxon>Pezizomycotina</taxon>
        <taxon>Sordariomycetes</taxon>
        <taxon>Sordariomycetidae</taxon>
        <taxon>Coniochaetales</taxon>
        <taxon>Coniochaetaceae</taxon>
        <taxon>Coniochaeta</taxon>
    </lineage>
</organism>
<dbReference type="GO" id="GO:0000226">
    <property type="term" value="P:microtubule cytoskeleton organization"/>
    <property type="evidence" value="ECO:0007669"/>
    <property type="project" value="TreeGrafter"/>
</dbReference>
<feature type="compositionally biased region" description="Polar residues" evidence="2">
    <location>
        <begin position="746"/>
        <end position="785"/>
    </location>
</feature>
<keyword evidence="1" id="KW-0175">Coiled coil</keyword>
<proteinExistence type="predicted"/>
<dbReference type="Proteomes" id="UP000275385">
    <property type="component" value="Unassembled WGS sequence"/>
</dbReference>
<feature type="compositionally biased region" description="Basic residues" evidence="2">
    <location>
        <begin position="1325"/>
        <end position="1338"/>
    </location>
</feature>
<dbReference type="PANTHER" id="PTHR28190:SF2">
    <property type="entry name" value="MIGRATION PROTEIN, PUTATIVE (AFU_ORTHOLOGUE AFUA_2G07730)-RELATED"/>
    <property type="match status" value="1"/>
</dbReference>
<feature type="compositionally biased region" description="Polar residues" evidence="2">
    <location>
        <begin position="821"/>
        <end position="833"/>
    </location>
</feature>
<evidence type="ECO:0000313" key="5">
    <source>
        <dbReference type="Proteomes" id="UP000275385"/>
    </source>
</evidence>
<dbReference type="GO" id="GO:0015631">
    <property type="term" value="F:tubulin binding"/>
    <property type="evidence" value="ECO:0007669"/>
    <property type="project" value="TreeGrafter"/>
</dbReference>
<feature type="region of interest" description="Disordered" evidence="2">
    <location>
        <begin position="581"/>
        <end position="661"/>
    </location>
</feature>
<comment type="caution">
    <text evidence="4">The sequence shown here is derived from an EMBL/GenBank/DDBJ whole genome shotgun (WGS) entry which is preliminary data.</text>
</comment>
<evidence type="ECO:0000256" key="2">
    <source>
        <dbReference type="SAM" id="MobiDB-lite"/>
    </source>
</evidence>
<feature type="compositionally biased region" description="Polar residues" evidence="2">
    <location>
        <begin position="1250"/>
        <end position="1259"/>
    </location>
</feature>
<feature type="region of interest" description="Disordered" evidence="2">
    <location>
        <begin position="1"/>
        <end position="84"/>
    </location>
</feature>
<feature type="compositionally biased region" description="Low complexity" evidence="2">
    <location>
        <begin position="886"/>
        <end position="897"/>
    </location>
</feature>
<protein>
    <recommendedName>
        <fullName evidence="3">Pleckstrin homology domain-containing protein</fullName>
    </recommendedName>
</protein>
<feature type="compositionally biased region" description="Low complexity" evidence="2">
    <location>
        <begin position="46"/>
        <end position="56"/>
    </location>
</feature>
<feature type="coiled-coil region" evidence="1">
    <location>
        <begin position="174"/>
        <end position="233"/>
    </location>
</feature>
<accession>A0A420YP77</accession>
<reference evidence="4 5" key="1">
    <citation type="submission" date="2018-08" db="EMBL/GenBank/DDBJ databases">
        <title>Draft genome of the lignicolous fungus Coniochaeta pulveracea.</title>
        <authorList>
            <person name="Borstlap C.J."/>
            <person name="De Witt R.N."/>
            <person name="Botha A."/>
            <person name="Volschenk H."/>
        </authorList>
    </citation>
    <scope>NUCLEOTIDE SEQUENCE [LARGE SCALE GENOMIC DNA]</scope>
    <source>
        <strain evidence="4 5">CAB683</strain>
    </source>
</reference>
<dbReference type="PANTHER" id="PTHR28190">
    <property type="entry name" value="NUCLEAR MIGRATION PROTEIN NUM1"/>
    <property type="match status" value="1"/>
</dbReference>
<evidence type="ECO:0000256" key="1">
    <source>
        <dbReference type="SAM" id="Coils"/>
    </source>
</evidence>
<feature type="compositionally biased region" description="Polar residues" evidence="2">
    <location>
        <begin position="648"/>
        <end position="659"/>
    </location>
</feature>
<feature type="region of interest" description="Disordered" evidence="2">
    <location>
        <begin position="1204"/>
        <end position="1288"/>
    </location>
</feature>
<dbReference type="InterPro" id="IPR053005">
    <property type="entry name" value="Nuclear_Pos-Cytoskel_Interact"/>
</dbReference>
<dbReference type="STRING" id="177199.A0A420YP77"/>
<gene>
    <name evidence="4" type="ORF">DL546_009844</name>
</gene>
<name>A0A420YP77_9PEZI</name>
<keyword evidence="5" id="KW-1185">Reference proteome</keyword>
<evidence type="ECO:0000313" key="4">
    <source>
        <dbReference type="EMBL" id="RKU49700.1"/>
    </source>
</evidence>
<feature type="compositionally biased region" description="Pro residues" evidence="2">
    <location>
        <begin position="390"/>
        <end position="408"/>
    </location>
</feature>
<feature type="compositionally biased region" description="Low complexity" evidence="2">
    <location>
        <begin position="1221"/>
        <end position="1249"/>
    </location>
</feature>
<dbReference type="Pfam" id="PF12814">
    <property type="entry name" value="Mcp5_PH"/>
    <property type="match status" value="1"/>
</dbReference>
<feature type="region of interest" description="Disordered" evidence="2">
    <location>
        <begin position="1325"/>
        <end position="1351"/>
    </location>
</feature>
<feature type="region of interest" description="Disordered" evidence="2">
    <location>
        <begin position="370"/>
        <end position="431"/>
    </location>
</feature>
<dbReference type="GO" id="GO:0032065">
    <property type="term" value="P:maintenance of protein location in cell cortex"/>
    <property type="evidence" value="ECO:0007669"/>
    <property type="project" value="InterPro"/>
</dbReference>
<sequence>MAVWETDVESSSPATAMVSLPTPTDTPYRTPSRASRSSRKSRRSTNRSVTPPGKSSSPPPMPTERSSKRSSRDMAHDETISILDPRRFTPTLHANLVSEILNLRRDQEEKTKIIEGLESTLHETRGETEELQSSLASAGKENRSLKRQLTLLEGGTSSALGELARERDEAIDTTIDTKRRLEAAQKRLKSQEEDSERVHIQWAKEKEMWDEEKRKFELKVHIAETRLKALLDEVAAYQTAQVNGAHDAPESEVEEPTAKENDAGSVRTMSITNSIRFSTLSAAAKVNGHSLADELNFEGEDSETDYGGRESVLSNHYHMRNNSRDSMFSMTHRRNMSNGSPIRRGSVARGRIGLHHSTLERLEGDVIREDEETTAPVVQVSYTDTGVQYSPPPSPKATPSKPSTPEPPMIKLDMSGSMDSPSEANQRRKRVSLVRPLIVDLAKGTSHAVNGSSQTMGEPLSPPRTPQTPFEERRTTLEPKALAVMVSAATQTDIPPPLQAPMLQPPFHSEPIPIPTISIIPPSSRPSSPREPRLPQLTQDFGCQVSILRTAQTVSVAVQTEEIRVDKRRLEMLPPHLRPSAIISRPVSPAPSTQEATLRDSRQFTPVPGNLPPRNPRRLTSKTSLTKLASSPPAPSGTEETRDAYPGNNDNGPLSSQAASIRRPHRISSLFAGFDGGSSDEVDEFGDVDLSDAEFRTALTAPRPQVVIRKVSKRMSGSTTATMSPEPVHPSRVSSHGGLVRPTGTEAYSSFSLPDSKNTRDSGGSTRPPSKAMSRSSVATSNKSSGIRKAAMIQNGIVSHQRARSPSLPGVEEPPFPIPTRASSRQPPVSASAPSDGRIPSSPTRGAEPWHRRAGRHHYRAGSIRKVRSAAALPGKPRYRRRGSRSRSPPTFSPSTGISQTSEQLPPLPNNDVTTSQHRETYAKHKGYHRHQPSTTTAHTAETGYQSVGSSNQSTSVVDAIAQTMVGEWMFKYVRRRKSFGVGDAKGGDDSSNDRHKRWVWLAPYERAILWSSKQPASGSALLGKAGRKLTIQSVLDVKDDNPPPKGSGPLFNRSILILTPQRALKFTSTSAERHYVWLTALSFLAHSQQAIPEIAPPVVSSSRPTPEQYALPAAKVRKPGIRDSIRLAKGKTSTVFPGTMSVAVSSPTDSAPPSIPSYIERTIPEEFPSMPMQHQRDYSRDVAEPPHIPRYHERANQAILHGRKRSNTGGHVPPPLSFRGFSGPAGSGSHHASTNSTSVNSTGTAGSSDVYNNSQAGSSGHMAWGPSSTGGSVRTSEASSRPSAPNFFESIPGTVRMDAFISPLAFNQLDEHDEMRYVARRRSKEFRRRASRSRTRHRDRDSYMSKSTRTTADDFSVEDWYTSNDPFKGF</sequence>
<feature type="region of interest" description="Disordered" evidence="2">
    <location>
        <begin position="712"/>
        <end position="787"/>
    </location>
</feature>
<feature type="compositionally biased region" description="Polar residues" evidence="2">
    <location>
        <begin position="447"/>
        <end position="456"/>
    </location>
</feature>
<dbReference type="GO" id="GO:0005938">
    <property type="term" value="C:cell cortex"/>
    <property type="evidence" value="ECO:0007669"/>
    <property type="project" value="InterPro"/>
</dbReference>